<evidence type="ECO:0000313" key="1">
    <source>
        <dbReference type="EMBL" id="CAG34911.1"/>
    </source>
</evidence>
<accession>Q6ARW4</accession>
<organism evidence="1 2">
    <name type="scientific">Desulfotalea psychrophila (strain LSv54 / DSM 12343)</name>
    <dbReference type="NCBI Taxonomy" id="177439"/>
    <lineage>
        <taxon>Bacteria</taxon>
        <taxon>Pseudomonadati</taxon>
        <taxon>Thermodesulfobacteriota</taxon>
        <taxon>Desulfobulbia</taxon>
        <taxon>Desulfobulbales</taxon>
        <taxon>Desulfocapsaceae</taxon>
        <taxon>Desulfotalea</taxon>
    </lineage>
</organism>
<protein>
    <submittedName>
        <fullName evidence="1">Uncharacterized protein</fullName>
    </submittedName>
</protein>
<proteinExistence type="predicted"/>
<sequence>MIYATRPQPTPISPLPRSFNAVTPFEVIDTRSGLLICSCRVLQCSHPFRGD</sequence>
<dbReference type="Proteomes" id="UP000000602">
    <property type="component" value="Chromosome"/>
</dbReference>
<keyword evidence="2" id="KW-1185">Reference proteome</keyword>
<gene>
    <name evidence="1" type="ordered locus">DP0182</name>
</gene>
<evidence type="ECO:0000313" key="2">
    <source>
        <dbReference type="Proteomes" id="UP000000602"/>
    </source>
</evidence>
<dbReference type="STRING" id="177439.DP0182"/>
<dbReference type="KEGG" id="dps:DP0182"/>
<reference evidence="2" key="1">
    <citation type="journal article" date="2004" name="Environ. Microbiol.">
        <title>The genome of Desulfotalea psychrophila, a sulfate-reducing bacterium from permanently cold Arctic sediments.</title>
        <authorList>
            <person name="Rabus R."/>
            <person name="Ruepp A."/>
            <person name="Frickey T."/>
            <person name="Rattei T."/>
            <person name="Fartmann B."/>
            <person name="Stark M."/>
            <person name="Bauer M."/>
            <person name="Zibat A."/>
            <person name="Lombardot T."/>
            <person name="Becker I."/>
            <person name="Amann J."/>
            <person name="Gellner K."/>
            <person name="Teeling H."/>
            <person name="Leuschner W.D."/>
            <person name="Gloeckner F.-O."/>
            <person name="Lupas A.N."/>
            <person name="Amann R."/>
            <person name="Klenk H.-P."/>
        </authorList>
    </citation>
    <scope>NUCLEOTIDE SEQUENCE [LARGE SCALE GENOMIC DNA]</scope>
    <source>
        <strain evidence="2">DSM 12343 / LSv54</strain>
    </source>
</reference>
<dbReference type="EMBL" id="CR522870">
    <property type="protein sequence ID" value="CAG34911.1"/>
    <property type="molecule type" value="Genomic_DNA"/>
</dbReference>
<dbReference type="AlphaFoldDB" id="Q6ARW4"/>
<dbReference type="HOGENOM" id="CLU_3098182_0_0_7"/>
<name>Q6ARW4_DESPS</name>